<dbReference type="SUPFAM" id="SSF52172">
    <property type="entry name" value="CheY-like"/>
    <property type="match status" value="1"/>
</dbReference>
<evidence type="ECO:0000256" key="4">
    <source>
        <dbReference type="ARBA" id="ARBA00023163"/>
    </source>
</evidence>
<dbReference type="Pfam" id="PF00072">
    <property type="entry name" value="Response_reg"/>
    <property type="match status" value="1"/>
</dbReference>
<dbReference type="Gene3D" id="1.10.10.10">
    <property type="entry name" value="Winged helix-like DNA-binding domain superfamily/Winged helix DNA-binding domain"/>
    <property type="match status" value="1"/>
</dbReference>
<dbReference type="InterPro" id="IPR036388">
    <property type="entry name" value="WH-like_DNA-bd_sf"/>
</dbReference>
<dbReference type="InterPro" id="IPR036390">
    <property type="entry name" value="WH_DNA-bd_sf"/>
</dbReference>
<keyword evidence="1 5" id="KW-0597">Phosphoprotein</keyword>
<gene>
    <name evidence="7" type="ORF">SAMN02745124_00802</name>
</gene>
<protein>
    <submittedName>
        <fullName evidence="7">Regulatory protein, arsR family</fullName>
    </submittedName>
</protein>
<sequence length="218" mass="24193">MTTETIIVVDDDRDLREGIVEILTGDGFTAIGCETAEAALSAIKLHRPQVIIVDNMMPGMGGMSLMPVVKRDYPGVKIIMITAFSTVDNAVAAMKSGADDYLAKPFKRDDLLMAVKRSLESLRFEEQLTDPCLDEALSCLSNQIRRQILATLSTQGKMRFMDITRYLGISDHTKVNFHLKNLRSNNLITQDRGKAYLLTAQGEKMVGCLDLLSRKFSS</sequence>
<dbReference type="RefSeq" id="WP_073373535.1">
    <property type="nucleotide sequence ID" value="NZ_FQXS01000003.1"/>
</dbReference>
<keyword evidence="8" id="KW-1185">Reference proteome</keyword>
<evidence type="ECO:0000259" key="6">
    <source>
        <dbReference type="PROSITE" id="PS50110"/>
    </source>
</evidence>
<evidence type="ECO:0000256" key="1">
    <source>
        <dbReference type="ARBA" id="ARBA00022553"/>
    </source>
</evidence>
<dbReference type="Proteomes" id="UP000184139">
    <property type="component" value="Unassembled WGS sequence"/>
</dbReference>
<dbReference type="AlphaFoldDB" id="A0A1M5TMD7"/>
<dbReference type="InterPro" id="IPR001789">
    <property type="entry name" value="Sig_transdc_resp-reg_receiver"/>
</dbReference>
<proteinExistence type="predicted"/>
<dbReference type="SMART" id="SM00448">
    <property type="entry name" value="REC"/>
    <property type="match status" value="1"/>
</dbReference>
<name>A0A1M5TMD7_9BACT</name>
<dbReference type="InterPro" id="IPR011006">
    <property type="entry name" value="CheY-like_superfamily"/>
</dbReference>
<dbReference type="EMBL" id="FQXS01000003">
    <property type="protein sequence ID" value="SHH51831.1"/>
    <property type="molecule type" value="Genomic_DNA"/>
</dbReference>
<dbReference type="OrthoDB" id="9797753at2"/>
<dbReference type="FunFam" id="3.40.50.2300:FF:000018">
    <property type="entry name" value="DNA-binding transcriptional regulator NtrC"/>
    <property type="match status" value="1"/>
</dbReference>
<dbReference type="STRING" id="1121409.SAMN02745124_00802"/>
<dbReference type="Pfam" id="PF24038">
    <property type="entry name" value="DUF7347"/>
    <property type="match status" value="1"/>
</dbReference>
<keyword evidence="3" id="KW-0805">Transcription regulation</keyword>
<feature type="modified residue" description="4-aspartylphosphate" evidence="5">
    <location>
        <position position="54"/>
    </location>
</feature>
<dbReference type="SUPFAM" id="SSF46785">
    <property type="entry name" value="Winged helix' DNA-binding domain"/>
    <property type="match status" value="1"/>
</dbReference>
<dbReference type="GO" id="GO:0003700">
    <property type="term" value="F:DNA-binding transcription factor activity"/>
    <property type="evidence" value="ECO:0007669"/>
    <property type="project" value="InterPro"/>
</dbReference>
<reference evidence="7 8" key="1">
    <citation type="submission" date="2016-11" db="EMBL/GenBank/DDBJ databases">
        <authorList>
            <person name="Jaros S."/>
            <person name="Januszkiewicz K."/>
            <person name="Wedrychowicz H."/>
        </authorList>
    </citation>
    <scope>NUCLEOTIDE SEQUENCE [LARGE SCALE GENOMIC DNA]</scope>
    <source>
        <strain evidence="7 8">DSM 9705</strain>
    </source>
</reference>
<evidence type="ECO:0000256" key="2">
    <source>
        <dbReference type="ARBA" id="ARBA00023012"/>
    </source>
</evidence>
<dbReference type="InterPro" id="IPR001845">
    <property type="entry name" value="HTH_ArsR_DNA-bd_dom"/>
</dbReference>
<evidence type="ECO:0000313" key="8">
    <source>
        <dbReference type="Proteomes" id="UP000184139"/>
    </source>
</evidence>
<evidence type="ECO:0000313" key="7">
    <source>
        <dbReference type="EMBL" id="SHH51831.1"/>
    </source>
</evidence>
<accession>A0A1M5TMD7</accession>
<organism evidence="7 8">
    <name type="scientific">Desulfofustis glycolicus DSM 9705</name>
    <dbReference type="NCBI Taxonomy" id="1121409"/>
    <lineage>
        <taxon>Bacteria</taxon>
        <taxon>Pseudomonadati</taxon>
        <taxon>Thermodesulfobacteriota</taxon>
        <taxon>Desulfobulbia</taxon>
        <taxon>Desulfobulbales</taxon>
        <taxon>Desulfocapsaceae</taxon>
        <taxon>Desulfofustis</taxon>
    </lineage>
</organism>
<evidence type="ECO:0000256" key="5">
    <source>
        <dbReference type="PROSITE-ProRule" id="PRU00169"/>
    </source>
</evidence>
<dbReference type="InterPro" id="IPR050595">
    <property type="entry name" value="Bact_response_regulator"/>
</dbReference>
<evidence type="ECO:0000256" key="3">
    <source>
        <dbReference type="ARBA" id="ARBA00023015"/>
    </source>
</evidence>
<keyword evidence="2" id="KW-0902">Two-component regulatory system</keyword>
<dbReference type="SMART" id="SM00418">
    <property type="entry name" value="HTH_ARSR"/>
    <property type="match status" value="1"/>
</dbReference>
<dbReference type="InterPro" id="IPR011991">
    <property type="entry name" value="ArsR-like_HTH"/>
</dbReference>
<dbReference type="InterPro" id="IPR055771">
    <property type="entry name" value="DUF7347"/>
</dbReference>
<dbReference type="Gene3D" id="3.40.50.2300">
    <property type="match status" value="1"/>
</dbReference>
<dbReference type="CDD" id="cd00090">
    <property type="entry name" value="HTH_ARSR"/>
    <property type="match status" value="1"/>
</dbReference>
<keyword evidence="4" id="KW-0804">Transcription</keyword>
<dbReference type="PANTHER" id="PTHR44591">
    <property type="entry name" value="STRESS RESPONSE REGULATOR PROTEIN 1"/>
    <property type="match status" value="1"/>
</dbReference>
<feature type="domain" description="Response regulatory" evidence="6">
    <location>
        <begin position="5"/>
        <end position="119"/>
    </location>
</feature>
<dbReference type="PANTHER" id="PTHR44591:SF3">
    <property type="entry name" value="RESPONSE REGULATORY DOMAIN-CONTAINING PROTEIN"/>
    <property type="match status" value="1"/>
</dbReference>
<dbReference type="GO" id="GO:0000160">
    <property type="term" value="P:phosphorelay signal transduction system"/>
    <property type="evidence" value="ECO:0007669"/>
    <property type="project" value="UniProtKB-KW"/>
</dbReference>
<dbReference type="PROSITE" id="PS50110">
    <property type="entry name" value="RESPONSE_REGULATORY"/>
    <property type="match status" value="1"/>
</dbReference>